<dbReference type="InterPro" id="IPR011034">
    <property type="entry name" value="Formyl_transferase-like_C_sf"/>
</dbReference>
<dbReference type="AlphaFoldDB" id="A0A1R4IXS6"/>
<dbReference type="Gene3D" id="3.10.300.10">
    <property type="entry name" value="Methylpurine-DNA glycosylase (MPG)"/>
    <property type="match status" value="1"/>
</dbReference>
<gene>
    <name evidence="6" type="ORF">FM114_04410</name>
</gene>
<evidence type="ECO:0000256" key="4">
    <source>
        <dbReference type="ARBA" id="ARBA00023204"/>
    </source>
</evidence>
<keyword evidence="6" id="KW-0326">Glycosidase</keyword>
<dbReference type="EMBL" id="FUKQ01000015">
    <property type="protein sequence ID" value="SJN24711.1"/>
    <property type="molecule type" value="Genomic_DNA"/>
</dbReference>
<evidence type="ECO:0000256" key="5">
    <source>
        <dbReference type="HAMAP-Rule" id="MF_00527"/>
    </source>
</evidence>
<dbReference type="GO" id="GO:0003905">
    <property type="term" value="F:alkylbase DNA N-glycosylase activity"/>
    <property type="evidence" value="ECO:0007669"/>
    <property type="project" value="InterPro"/>
</dbReference>
<dbReference type="EC" id="3.2.2.-" evidence="5"/>
<evidence type="ECO:0000256" key="1">
    <source>
        <dbReference type="ARBA" id="ARBA00009232"/>
    </source>
</evidence>
<evidence type="ECO:0000256" key="2">
    <source>
        <dbReference type="ARBA" id="ARBA00022763"/>
    </source>
</evidence>
<dbReference type="GO" id="GO:0006284">
    <property type="term" value="P:base-excision repair"/>
    <property type="evidence" value="ECO:0007669"/>
    <property type="project" value="InterPro"/>
</dbReference>
<dbReference type="PANTHER" id="PTHR10429">
    <property type="entry name" value="DNA-3-METHYLADENINE GLYCOSYLASE"/>
    <property type="match status" value="1"/>
</dbReference>
<dbReference type="PANTHER" id="PTHR10429:SF0">
    <property type="entry name" value="DNA-3-METHYLADENINE GLYCOSYLASE"/>
    <property type="match status" value="1"/>
</dbReference>
<dbReference type="HAMAP" id="MF_00527">
    <property type="entry name" value="3MGH"/>
    <property type="match status" value="1"/>
</dbReference>
<dbReference type="NCBIfam" id="NF002003">
    <property type="entry name" value="PRK00802.1-3"/>
    <property type="match status" value="1"/>
</dbReference>
<comment type="similarity">
    <text evidence="1 5">Belongs to the DNA glycosylase MPG family.</text>
</comment>
<dbReference type="STRING" id="1255658.FM114_04410"/>
<reference evidence="6 7" key="1">
    <citation type="submission" date="2017-02" db="EMBL/GenBank/DDBJ databases">
        <authorList>
            <person name="Peterson S.W."/>
        </authorList>
    </citation>
    <scope>NUCLEOTIDE SEQUENCE [LARGE SCALE GENOMIC DNA]</scope>
    <source>
        <strain evidence="6 7">LSP_Lj1</strain>
    </source>
</reference>
<dbReference type="Proteomes" id="UP000188342">
    <property type="component" value="Unassembled WGS sequence"/>
</dbReference>
<evidence type="ECO:0000313" key="7">
    <source>
        <dbReference type="Proteomes" id="UP000188342"/>
    </source>
</evidence>
<keyword evidence="7" id="KW-1185">Reference proteome</keyword>
<name>A0A1R4IXS6_9ACTN</name>
<dbReference type="FunFam" id="3.10.300.10:FF:000001">
    <property type="entry name" value="Putative 3-methyladenine DNA glycosylase"/>
    <property type="match status" value="1"/>
</dbReference>
<organism evidence="6 7">
    <name type="scientific">Luteococcus japonicus LSP_Lj1</name>
    <dbReference type="NCBI Taxonomy" id="1255658"/>
    <lineage>
        <taxon>Bacteria</taxon>
        <taxon>Bacillati</taxon>
        <taxon>Actinomycetota</taxon>
        <taxon>Actinomycetes</taxon>
        <taxon>Propionibacteriales</taxon>
        <taxon>Propionibacteriaceae</taxon>
        <taxon>Luteococcus</taxon>
    </lineage>
</organism>
<evidence type="ECO:0000313" key="6">
    <source>
        <dbReference type="EMBL" id="SJN24711.1"/>
    </source>
</evidence>
<dbReference type="SUPFAM" id="SSF50486">
    <property type="entry name" value="FMT C-terminal domain-like"/>
    <property type="match status" value="1"/>
</dbReference>
<keyword evidence="3 5" id="KW-0378">Hydrolase</keyword>
<dbReference type="Pfam" id="PF02245">
    <property type="entry name" value="Pur_DNA_glyco"/>
    <property type="match status" value="1"/>
</dbReference>
<dbReference type="InterPro" id="IPR036995">
    <property type="entry name" value="MPG_sf"/>
</dbReference>
<sequence>METDAETAAKRLLGCELVHEVEGHRLRVRIVETEAYDEADPASHTHRGRTARNDAMFLSAGHAYVYLIHGLHHCMNVVAGFEGHGCGVLIRAAEPLEGLAEMERRRGRGGAELTNGPGKLCQAMGITLPMREHDLGEPPLILIRRSPVDQDQIVVTRRVGIAKNADAPRRFYLRGDPWVPRPWTT</sequence>
<evidence type="ECO:0000256" key="3">
    <source>
        <dbReference type="ARBA" id="ARBA00022801"/>
    </source>
</evidence>
<keyword evidence="4 5" id="KW-0234">DNA repair</keyword>
<dbReference type="NCBIfam" id="TIGR00567">
    <property type="entry name" value="3mg"/>
    <property type="match status" value="1"/>
</dbReference>
<keyword evidence="2 5" id="KW-0227">DNA damage</keyword>
<protein>
    <recommendedName>
        <fullName evidence="5">Putative 3-methyladenine DNA glycosylase</fullName>
        <ecNumber evidence="5">3.2.2.-</ecNumber>
    </recommendedName>
</protein>
<dbReference type="RefSeq" id="WP_218668450.1">
    <property type="nucleotide sequence ID" value="NZ_FUKQ01000015.1"/>
</dbReference>
<accession>A0A1R4IXS6</accession>
<proteinExistence type="inferred from homology"/>
<dbReference type="InterPro" id="IPR003180">
    <property type="entry name" value="MPG"/>
</dbReference>
<dbReference type="CDD" id="cd00540">
    <property type="entry name" value="AAG"/>
    <property type="match status" value="1"/>
</dbReference>
<dbReference type="GO" id="GO:0003677">
    <property type="term" value="F:DNA binding"/>
    <property type="evidence" value="ECO:0007669"/>
    <property type="project" value="InterPro"/>
</dbReference>